<dbReference type="OrthoDB" id="3525185at2759"/>
<dbReference type="Proteomes" id="UP000054771">
    <property type="component" value="Unassembled WGS sequence"/>
</dbReference>
<dbReference type="GO" id="GO:0008270">
    <property type="term" value="F:zinc ion binding"/>
    <property type="evidence" value="ECO:0007669"/>
    <property type="project" value="InterPro"/>
</dbReference>
<protein>
    <recommendedName>
        <fullName evidence="6">Zn(2)-C6 fungal-type domain-containing protein</fullName>
    </recommendedName>
</protein>
<dbReference type="GO" id="GO:0003677">
    <property type="term" value="F:DNA binding"/>
    <property type="evidence" value="ECO:0007669"/>
    <property type="project" value="UniProtKB-KW"/>
</dbReference>
<dbReference type="AlphaFoldDB" id="A0A0U4ZDL5"/>
<dbReference type="OMA" id="RATEVIM"/>
<keyword evidence="1" id="KW-0805">Transcription regulation</keyword>
<reference evidence="8" key="1">
    <citation type="journal article" date="2016" name="Genome Announc.">
        <title>Draft genome sequences of fungus Aspergillus calidoustus.</title>
        <authorList>
            <person name="Horn F."/>
            <person name="Linde J."/>
            <person name="Mattern D.J."/>
            <person name="Walther G."/>
            <person name="Guthke R."/>
            <person name="Scherlach K."/>
            <person name="Martin K."/>
            <person name="Brakhage A.A."/>
            <person name="Petzke L."/>
            <person name="Valiante V."/>
        </authorList>
    </citation>
    <scope>NUCLEOTIDE SEQUENCE [LARGE SCALE GENOMIC DNA]</scope>
    <source>
        <strain evidence="8">SF006504</strain>
    </source>
</reference>
<dbReference type="PROSITE" id="PS00463">
    <property type="entry name" value="ZN2_CY6_FUNGAL_1"/>
    <property type="match status" value="1"/>
</dbReference>
<feature type="domain" description="Zn(2)-C6 fungal-type" evidence="6">
    <location>
        <begin position="69"/>
        <end position="97"/>
    </location>
</feature>
<evidence type="ECO:0000313" key="7">
    <source>
        <dbReference type="EMBL" id="CEL07845.1"/>
    </source>
</evidence>
<evidence type="ECO:0000259" key="6">
    <source>
        <dbReference type="PROSITE" id="PS50048"/>
    </source>
</evidence>
<keyword evidence="4" id="KW-0539">Nucleus</keyword>
<dbReference type="PROSITE" id="PS50048">
    <property type="entry name" value="ZN2_CY6_FUNGAL_2"/>
    <property type="match status" value="1"/>
</dbReference>
<evidence type="ECO:0000256" key="4">
    <source>
        <dbReference type="ARBA" id="ARBA00023242"/>
    </source>
</evidence>
<dbReference type="STRING" id="454130.A0A0U4ZDL5"/>
<dbReference type="CDD" id="cd00067">
    <property type="entry name" value="GAL4"/>
    <property type="match status" value="1"/>
</dbReference>
<keyword evidence="8" id="KW-1185">Reference proteome</keyword>
<evidence type="ECO:0000313" key="8">
    <source>
        <dbReference type="Proteomes" id="UP000054771"/>
    </source>
</evidence>
<sequence>MRPARQKKVTSAASHRRTCSPVIYSQFPHDQTRPLRIFYQSRFPVFRVNCQELASTLRKMVYPGGPSRGCYTCRARKVKCDEMKPFCKRCIKGNRTCGGYRVLPPSTTANKRSSESPKRAARPSMHEKQKDLVTRRLASFSESPTKILNQSQCQNQNDADASLYAAFYSQIIRLPQVQSLHGGFLTTVPTILAELKQPSMSPFPLAFTALLLTFVLEKRDARGRCAATEAMGCYGRALQLTRQLVEDLDAERATEVIMAIFVLGMYEDFTCEDHTKFTSNFHLDGAMAFVRTQHCKNFVDGTSRKIYSALVARTLFNCFDDMKGNNMPFIFTINELHALRAALSEENDADVLILYTCTLLIIHIQLGQIENEAWSPFSYDEIVAATAAKANAILQTIASIEHQISEWPNLLPPEGKYFTIQLPLEDTVDGLSTDAHIYPTSSAANDWSRYRTLRILIHSLRLRAFRLLANSLYTYDHAECGYRAAQLASLASDMTTAHGEIRMLTYDICASMSYHIGYRTRAGAEQCYPSEAFPNDKYARLMSACQVAWPLYVSGIVEGVDVAQRLWVSRQLDLINSEMGIGKAAVLAELVRRAAAFEVQDMTCSLI</sequence>
<dbReference type="InterPro" id="IPR036864">
    <property type="entry name" value="Zn2-C6_fun-type_DNA-bd_sf"/>
</dbReference>
<dbReference type="Pfam" id="PF00172">
    <property type="entry name" value="Zn_clus"/>
    <property type="match status" value="1"/>
</dbReference>
<proteinExistence type="predicted"/>
<dbReference type="GO" id="GO:0000981">
    <property type="term" value="F:DNA-binding transcription factor activity, RNA polymerase II-specific"/>
    <property type="evidence" value="ECO:0007669"/>
    <property type="project" value="InterPro"/>
</dbReference>
<feature type="compositionally biased region" description="Basic and acidic residues" evidence="5">
    <location>
        <begin position="112"/>
        <end position="130"/>
    </location>
</feature>
<dbReference type="Gene3D" id="4.10.240.10">
    <property type="entry name" value="Zn(2)-C6 fungal-type DNA-binding domain"/>
    <property type="match status" value="1"/>
</dbReference>
<gene>
    <name evidence="7" type="ORF">ASPCAL10999</name>
</gene>
<evidence type="ECO:0000256" key="5">
    <source>
        <dbReference type="SAM" id="MobiDB-lite"/>
    </source>
</evidence>
<dbReference type="InterPro" id="IPR001138">
    <property type="entry name" value="Zn2Cys6_DnaBD"/>
</dbReference>
<dbReference type="PANTHER" id="PTHR38791">
    <property type="entry name" value="ZN(II)2CYS6 TRANSCRIPTION FACTOR (EUROFUNG)-RELATED-RELATED"/>
    <property type="match status" value="1"/>
</dbReference>
<dbReference type="InterPro" id="IPR053175">
    <property type="entry name" value="DHMBA_Reg_Transcription_Factor"/>
</dbReference>
<dbReference type="SMART" id="SM00066">
    <property type="entry name" value="GAL4"/>
    <property type="match status" value="1"/>
</dbReference>
<evidence type="ECO:0000256" key="1">
    <source>
        <dbReference type="ARBA" id="ARBA00023015"/>
    </source>
</evidence>
<evidence type="ECO:0000256" key="2">
    <source>
        <dbReference type="ARBA" id="ARBA00023125"/>
    </source>
</evidence>
<name>A0A0U4ZDL5_ASPCI</name>
<feature type="region of interest" description="Disordered" evidence="5">
    <location>
        <begin position="104"/>
        <end position="130"/>
    </location>
</feature>
<accession>A0A0U4ZDL5</accession>
<dbReference type="SUPFAM" id="SSF57701">
    <property type="entry name" value="Zn2/Cys6 DNA-binding domain"/>
    <property type="match status" value="1"/>
</dbReference>
<keyword evidence="3" id="KW-0804">Transcription</keyword>
<dbReference type="EMBL" id="CDMC01000010">
    <property type="protein sequence ID" value="CEL07845.1"/>
    <property type="molecule type" value="Genomic_DNA"/>
</dbReference>
<keyword evidence="2" id="KW-0238">DNA-binding</keyword>
<evidence type="ECO:0000256" key="3">
    <source>
        <dbReference type="ARBA" id="ARBA00023163"/>
    </source>
</evidence>
<organism evidence="7 8">
    <name type="scientific">Aspergillus calidoustus</name>
    <dbReference type="NCBI Taxonomy" id="454130"/>
    <lineage>
        <taxon>Eukaryota</taxon>
        <taxon>Fungi</taxon>
        <taxon>Dikarya</taxon>
        <taxon>Ascomycota</taxon>
        <taxon>Pezizomycotina</taxon>
        <taxon>Eurotiomycetes</taxon>
        <taxon>Eurotiomycetidae</taxon>
        <taxon>Eurotiales</taxon>
        <taxon>Aspergillaceae</taxon>
        <taxon>Aspergillus</taxon>
        <taxon>Aspergillus subgen. Nidulantes</taxon>
    </lineage>
</organism>
<dbReference type="PANTHER" id="PTHR38791:SF5">
    <property type="entry name" value="TRANSCRIPTION FACTOR DBAG-RELATED"/>
    <property type="match status" value="1"/>
</dbReference>